<proteinExistence type="predicted"/>
<protein>
    <submittedName>
        <fullName evidence="1">Uncharacterized protein</fullName>
    </submittedName>
</protein>
<reference evidence="1 2" key="1">
    <citation type="submission" date="2015-01" db="EMBL/GenBank/DDBJ databases">
        <title>Evolution of Trichinella species and genotypes.</title>
        <authorList>
            <person name="Korhonen P.K."/>
            <person name="Edoardo P."/>
            <person name="Giuseppe L.R."/>
            <person name="Gasser R.B."/>
        </authorList>
    </citation>
    <scope>NUCLEOTIDE SEQUENCE [LARGE SCALE GENOMIC DNA]</scope>
    <source>
        <strain evidence="1">ISS13</strain>
    </source>
</reference>
<name>A0A0V1DN88_TRIPS</name>
<evidence type="ECO:0000313" key="1">
    <source>
        <dbReference type="EMBL" id="KRY62467.1"/>
    </source>
</evidence>
<dbReference type="Proteomes" id="UP000054632">
    <property type="component" value="Unassembled WGS sequence"/>
</dbReference>
<sequence>MNAHTSSVKTVNRQYIKERKAEMQYIEKGEMEMHFVAFCGCQVYIAKQKE</sequence>
<evidence type="ECO:0000313" key="2">
    <source>
        <dbReference type="Proteomes" id="UP000054632"/>
    </source>
</evidence>
<dbReference type="AlphaFoldDB" id="A0A0V1DN88"/>
<organism evidence="1 2">
    <name type="scientific">Trichinella pseudospiralis</name>
    <name type="common">Parasitic roundworm</name>
    <dbReference type="NCBI Taxonomy" id="6337"/>
    <lineage>
        <taxon>Eukaryota</taxon>
        <taxon>Metazoa</taxon>
        <taxon>Ecdysozoa</taxon>
        <taxon>Nematoda</taxon>
        <taxon>Enoplea</taxon>
        <taxon>Dorylaimia</taxon>
        <taxon>Trichinellida</taxon>
        <taxon>Trichinellidae</taxon>
        <taxon>Trichinella</taxon>
    </lineage>
</organism>
<dbReference type="EMBL" id="JYDR01002226">
    <property type="protein sequence ID" value="KRY62467.1"/>
    <property type="molecule type" value="Genomic_DNA"/>
</dbReference>
<gene>
    <name evidence="1" type="ORF">T4A_13098</name>
</gene>
<accession>A0A0V1DN88</accession>
<comment type="caution">
    <text evidence="1">The sequence shown here is derived from an EMBL/GenBank/DDBJ whole genome shotgun (WGS) entry which is preliminary data.</text>
</comment>